<dbReference type="EMBL" id="BPLR01010933">
    <property type="protein sequence ID" value="GIY43121.1"/>
    <property type="molecule type" value="Genomic_DNA"/>
</dbReference>
<feature type="compositionally biased region" description="Basic and acidic residues" evidence="1">
    <location>
        <begin position="85"/>
        <end position="96"/>
    </location>
</feature>
<feature type="compositionally biased region" description="Polar residues" evidence="1">
    <location>
        <begin position="1"/>
        <end position="14"/>
    </location>
</feature>
<name>A0AAV4TCM5_CAEEX</name>
<sequence length="107" mass="12221">MRLKQTSQELSTAISLRETERRTSRTQAPLRLSHFSTFCQKRHRHFIIHTRTHLLPPPPNPPSQRKQALVAISRQWMTGPQDSSGDSRIHGDERGGPSRNTESNVSN</sequence>
<reference evidence="2 3" key="1">
    <citation type="submission" date="2021-06" db="EMBL/GenBank/DDBJ databases">
        <title>Caerostris extrusa draft genome.</title>
        <authorList>
            <person name="Kono N."/>
            <person name="Arakawa K."/>
        </authorList>
    </citation>
    <scope>NUCLEOTIDE SEQUENCE [LARGE SCALE GENOMIC DNA]</scope>
</reference>
<comment type="caution">
    <text evidence="2">The sequence shown here is derived from an EMBL/GenBank/DDBJ whole genome shotgun (WGS) entry which is preliminary data.</text>
</comment>
<dbReference type="AlphaFoldDB" id="A0AAV4TCM5"/>
<gene>
    <name evidence="2" type="ORF">CEXT_152761</name>
</gene>
<evidence type="ECO:0000313" key="3">
    <source>
        <dbReference type="Proteomes" id="UP001054945"/>
    </source>
</evidence>
<protein>
    <submittedName>
        <fullName evidence="2">Uncharacterized protein</fullName>
    </submittedName>
</protein>
<organism evidence="2 3">
    <name type="scientific">Caerostris extrusa</name>
    <name type="common">Bark spider</name>
    <name type="synonym">Caerostris bankana</name>
    <dbReference type="NCBI Taxonomy" id="172846"/>
    <lineage>
        <taxon>Eukaryota</taxon>
        <taxon>Metazoa</taxon>
        <taxon>Ecdysozoa</taxon>
        <taxon>Arthropoda</taxon>
        <taxon>Chelicerata</taxon>
        <taxon>Arachnida</taxon>
        <taxon>Araneae</taxon>
        <taxon>Araneomorphae</taxon>
        <taxon>Entelegynae</taxon>
        <taxon>Araneoidea</taxon>
        <taxon>Araneidae</taxon>
        <taxon>Caerostris</taxon>
    </lineage>
</organism>
<keyword evidence="3" id="KW-1185">Reference proteome</keyword>
<accession>A0AAV4TCM5</accession>
<evidence type="ECO:0000256" key="1">
    <source>
        <dbReference type="SAM" id="MobiDB-lite"/>
    </source>
</evidence>
<evidence type="ECO:0000313" key="2">
    <source>
        <dbReference type="EMBL" id="GIY43121.1"/>
    </source>
</evidence>
<feature type="region of interest" description="Disordered" evidence="1">
    <location>
        <begin position="74"/>
        <end position="107"/>
    </location>
</feature>
<feature type="compositionally biased region" description="Polar residues" evidence="1">
    <location>
        <begin position="98"/>
        <end position="107"/>
    </location>
</feature>
<feature type="region of interest" description="Disordered" evidence="1">
    <location>
        <begin position="1"/>
        <end position="26"/>
    </location>
</feature>
<dbReference type="Proteomes" id="UP001054945">
    <property type="component" value="Unassembled WGS sequence"/>
</dbReference>
<feature type="compositionally biased region" description="Polar residues" evidence="1">
    <location>
        <begin position="75"/>
        <end position="84"/>
    </location>
</feature>
<proteinExistence type="predicted"/>